<evidence type="ECO:0000313" key="2">
    <source>
        <dbReference type="Proteomes" id="UP000199695"/>
    </source>
</evidence>
<sequence>MLTMLVQGQANRVMAFLNDLQQRPQIEMLHQEVQGEKMEGDVDVKVTCYVKHCPERRLRMINMETVDGTVIVIPLLDAVCVEIDAGTKIFSGRVFDIFA</sequence>
<keyword evidence="2" id="KW-1185">Reference proteome</keyword>
<dbReference type="AlphaFoldDB" id="A0A1H8CYN4"/>
<name>A0A1H8CYN4_9BACL</name>
<dbReference type="STRING" id="1173111.SAMN05444955_104160"/>
<reference evidence="1 2" key="1">
    <citation type="submission" date="2016-10" db="EMBL/GenBank/DDBJ databases">
        <authorList>
            <person name="de Groot N.N."/>
        </authorList>
    </citation>
    <scope>NUCLEOTIDE SEQUENCE [LARGE SCALE GENOMIC DNA]</scope>
    <source>
        <strain evidence="1 2">DSM 46701</strain>
    </source>
</reference>
<accession>A0A1H8CYN4</accession>
<gene>
    <name evidence="1" type="ORF">SAMN05444955_104160</name>
</gene>
<organism evidence="1 2">
    <name type="scientific">Lihuaxuella thermophila</name>
    <dbReference type="NCBI Taxonomy" id="1173111"/>
    <lineage>
        <taxon>Bacteria</taxon>
        <taxon>Bacillati</taxon>
        <taxon>Bacillota</taxon>
        <taxon>Bacilli</taxon>
        <taxon>Bacillales</taxon>
        <taxon>Thermoactinomycetaceae</taxon>
        <taxon>Lihuaxuella</taxon>
    </lineage>
</organism>
<proteinExistence type="predicted"/>
<protein>
    <submittedName>
        <fullName evidence="1">Uncharacterized protein</fullName>
    </submittedName>
</protein>
<dbReference type="Proteomes" id="UP000199695">
    <property type="component" value="Unassembled WGS sequence"/>
</dbReference>
<dbReference type="EMBL" id="FOCQ01000004">
    <property type="protein sequence ID" value="SEM99488.1"/>
    <property type="molecule type" value="Genomic_DNA"/>
</dbReference>
<dbReference type="RefSeq" id="WP_089966333.1">
    <property type="nucleotide sequence ID" value="NZ_FOCQ01000004.1"/>
</dbReference>
<evidence type="ECO:0000313" key="1">
    <source>
        <dbReference type="EMBL" id="SEM99488.1"/>
    </source>
</evidence>